<reference evidence="3" key="1">
    <citation type="submission" date="2022-10" db="EMBL/GenBank/DDBJ databases">
        <title>The complete genomes of actinobacterial strains from the NBC collection.</title>
        <authorList>
            <person name="Joergensen T.S."/>
            <person name="Alvarez Arevalo M."/>
            <person name="Sterndorff E.B."/>
            <person name="Faurdal D."/>
            <person name="Vuksanovic O."/>
            <person name="Mourched A.-S."/>
            <person name="Charusanti P."/>
            <person name="Shaw S."/>
            <person name="Blin K."/>
            <person name="Weber T."/>
        </authorList>
    </citation>
    <scope>NUCLEOTIDE SEQUENCE</scope>
    <source>
        <strain evidence="3">NBC 00180</strain>
    </source>
</reference>
<evidence type="ECO:0000256" key="1">
    <source>
        <dbReference type="SAM" id="MobiDB-lite"/>
    </source>
</evidence>
<dbReference type="GO" id="GO:0003676">
    <property type="term" value="F:nucleic acid binding"/>
    <property type="evidence" value="ECO:0007669"/>
    <property type="project" value="InterPro"/>
</dbReference>
<dbReference type="GO" id="GO:0015074">
    <property type="term" value="P:DNA integration"/>
    <property type="evidence" value="ECO:0007669"/>
    <property type="project" value="InterPro"/>
</dbReference>
<dbReference type="SUPFAM" id="SSF53098">
    <property type="entry name" value="Ribonuclease H-like"/>
    <property type="match status" value="1"/>
</dbReference>
<organism evidence="3">
    <name type="scientific">Streptomyces sp. NBC_00180</name>
    <dbReference type="NCBI Taxonomy" id="2903632"/>
    <lineage>
        <taxon>Bacteria</taxon>
        <taxon>Bacillati</taxon>
        <taxon>Actinomycetota</taxon>
        <taxon>Actinomycetes</taxon>
        <taxon>Kitasatosporales</taxon>
        <taxon>Streptomycetaceae</taxon>
        <taxon>Streptomyces</taxon>
    </lineage>
</organism>
<feature type="domain" description="Integrase catalytic" evidence="2">
    <location>
        <begin position="158"/>
        <end position="363"/>
    </location>
</feature>
<feature type="region of interest" description="Disordered" evidence="1">
    <location>
        <begin position="471"/>
        <end position="559"/>
    </location>
</feature>
<protein>
    <submittedName>
        <fullName evidence="3">Mu transposase C-terminal domain-containing protein</fullName>
    </submittedName>
</protein>
<dbReference type="PROSITE" id="PS50994">
    <property type="entry name" value="INTEGRASE"/>
    <property type="match status" value="1"/>
</dbReference>
<dbReference type="InterPro" id="IPR015378">
    <property type="entry name" value="Transposase-like_Mu_C"/>
</dbReference>
<evidence type="ECO:0000313" key="3">
    <source>
        <dbReference type="EMBL" id="WTP83893.1"/>
    </source>
</evidence>
<feature type="compositionally biased region" description="Basic and acidic residues" evidence="1">
    <location>
        <begin position="500"/>
        <end position="512"/>
    </location>
</feature>
<dbReference type="EMBL" id="CP108140">
    <property type="protein sequence ID" value="WTP91944.1"/>
    <property type="molecule type" value="Genomic_DNA"/>
</dbReference>
<dbReference type="EMBL" id="CP108140">
    <property type="protein sequence ID" value="WTP83893.1"/>
    <property type="molecule type" value="Genomic_DNA"/>
</dbReference>
<sequence length="559" mass="61704">MAGTEFISGGGLGHAGDVPLVPRVLGREQAVSRLLALEARGELDAEHVRLVASSAGVSRRTVRRWLQAGREGRTGPVQRDRFRITDELHGRLVAWCGNAAAVHRDLVAEAARVRAEGNQVPDVPSLATLHRAIRLDLNPGQRAALAGGEPARRRHDVHLRRPRLWRNACWEADHKHVPVEVLLDGELVFPWVTWFIDCATEVIPGAAITPHQPSRDAVLAALRIALVRDEDSTGPYGPIGGLPSLVRIDRGADFLSATVSDALGHFAVPVQDLPAYRPDLKGSIENLNRCAERMRFASMPRYTHAPSMRLRPGARPGRVDEAAALPFAEFVRLLLEWITWWNTEHTSQALDGRTPLEAWRADPTPVEDVDRCLLHRFTLADDGRPRTLTASGVRFNKRYYVGEWMHGEAEVGCKVRIRFIPHHDHEIEVFEAASEKYLGSAHPCDEATDTQRRAHRRRKAAEKRRLARAMSAAAEQTRTRYAAVTEAKPPRRLGSLSAAEADRAADSERLGDAAELALPDLIPPAAPPDHWRTPASLRAKCRPAPPGDGSGISQEGEDR</sequence>
<dbReference type="InterPro" id="IPR001584">
    <property type="entry name" value="Integrase_cat-core"/>
</dbReference>
<accession>A0AAU1HNX6</accession>
<evidence type="ECO:0000313" key="4">
    <source>
        <dbReference type="EMBL" id="WTP91944.1"/>
    </source>
</evidence>
<dbReference type="AlphaFoldDB" id="A0AAU1HNX6"/>
<dbReference type="InterPro" id="IPR012337">
    <property type="entry name" value="RNaseH-like_sf"/>
</dbReference>
<gene>
    <name evidence="3" type="ORF">OG477_00040</name>
    <name evidence="4" type="ORF">OG477_45305</name>
</gene>
<evidence type="ECO:0000259" key="2">
    <source>
        <dbReference type="PROSITE" id="PS50994"/>
    </source>
</evidence>
<feature type="region of interest" description="Disordered" evidence="1">
    <location>
        <begin position="441"/>
        <end position="460"/>
    </location>
</feature>
<name>A0AAU1HNX6_9ACTN</name>
<dbReference type="Pfam" id="PF09299">
    <property type="entry name" value="Mu-transpos_C"/>
    <property type="match status" value="1"/>
</dbReference>
<feature type="compositionally biased region" description="Basic and acidic residues" evidence="1">
    <location>
        <begin position="443"/>
        <end position="452"/>
    </location>
</feature>
<dbReference type="Gene3D" id="3.30.420.10">
    <property type="entry name" value="Ribonuclease H-like superfamily/Ribonuclease H"/>
    <property type="match status" value="1"/>
</dbReference>
<dbReference type="InterPro" id="IPR036397">
    <property type="entry name" value="RNaseH_sf"/>
</dbReference>
<proteinExistence type="predicted"/>